<accession>A0AAX2AHB3</accession>
<evidence type="ECO:0000313" key="3">
    <source>
        <dbReference type="Proteomes" id="UP000290092"/>
    </source>
</evidence>
<dbReference type="SUPFAM" id="SSF51735">
    <property type="entry name" value="NAD(P)-binding Rossmann-fold domains"/>
    <property type="match status" value="1"/>
</dbReference>
<dbReference type="EMBL" id="NXID01000009">
    <property type="protein sequence ID" value="RXK16382.1"/>
    <property type="molecule type" value="Genomic_DNA"/>
</dbReference>
<dbReference type="InterPro" id="IPR050177">
    <property type="entry name" value="Lipid_A_modif_metabolic_enz"/>
</dbReference>
<dbReference type="PANTHER" id="PTHR43245:SF13">
    <property type="entry name" value="UDP-D-APIOSE_UDP-D-XYLOSE SYNTHASE 2"/>
    <property type="match status" value="1"/>
</dbReference>
<feature type="domain" description="NAD-dependent epimerase/dehydratase" evidence="1">
    <location>
        <begin position="4"/>
        <end position="210"/>
    </location>
</feature>
<dbReference type="KEGG" id="amyt:AMYT_2271"/>
<dbReference type="PANTHER" id="PTHR43245">
    <property type="entry name" value="BIFUNCTIONAL POLYMYXIN RESISTANCE PROTEIN ARNA"/>
    <property type="match status" value="1"/>
</dbReference>
<sequence>MKAIVFGGSGFLGSHVADELSNNNFEVIIADIKESLYISKKQIFKYVDILDLNSVIQAVAGCDIVYNFAGLADINIAISEPLKTVKLNILGNTNILEACRLSNIKRYIYASSAYVFSQKGSFYGISKQASEKMIEEYNEQFNLEYTIIRYGSVYGPRADKQNRIYCLIKEALESNTITYKGTGNEVREYIHVKDAAKLSVEILNESYKNEHIILTGIEKHTYKELLNIIKEIINDDIVITYSNENYKGHYEFSPYSLYHPKVGKKIVNNPYIDFGQGLLEIMIDIQNKG</sequence>
<name>A0AAX2AHB3_9BACT</name>
<dbReference type="Pfam" id="PF01370">
    <property type="entry name" value="Epimerase"/>
    <property type="match status" value="1"/>
</dbReference>
<gene>
    <name evidence="2" type="ORF">CP985_03530</name>
</gene>
<reference evidence="2 3" key="1">
    <citation type="submission" date="2017-09" db="EMBL/GenBank/DDBJ databases">
        <title>Genomics of the genus Arcobacter.</title>
        <authorList>
            <person name="Perez-Cataluna A."/>
            <person name="Figueras M.J."/>
            <person name="Salas-Masso N."/>
        </authorList>
    </citation>
    <scope>NUCLEOTIDE SEQUENCE [LARGE SCALE GENOMIC DNA]</scope>
    <source>
        <strain evidence="2 3">CECT 7386</strain>
    </source>
</reference>
<evidence type="ECO:0000259" key="1">
    <source>
        <dbReference type="Pfam" id="PF01370"/>
    </source>
</evidence>
<dbReference type="RefSeq" id="WP_114842641.1">
    <property type="nucleotide sequence ID" value="NZ_CP031219.1"/>
</dbReference>
<organism evidence="2 3">
    <name type="scientific">Malaciobacter mytili LMG 24559</name>
    <dbReference type="NCBI Taxonomy" id="1032238"/>
    <lineage>
        <taxon>Bacteria</taxon>
        <taxon>Pseudomonadati</taxon>
        <taxon>Campylobacterota</taxon>
        <taxon>Epsilonproteobacteria</taxon>
        <taxon>Campylobacterales</taxon>
        <taxon>Arcobacteraceae</taxon>
        <taxon>Malaciobacter</taxon>
    </lineage>
</organism>
<dbReference type="InterPro" id="IPR036291">
    <property type="entry name" value="NAD(P)-bd_dom_sf"/>
</dbReference>
<keyword evidence="3" id="KW-1185">Reference proteome</keyword>
<dbReference type="AlphaFoldDB" id="A0AAX2AHB3"/>
<dbReference type="Proteomes" id="UP000290092">
    <property type="component" value="Unassembled WGS sequence"/>
</dbReference>
<dbReference type="InterPro" id="IPR001509">
    <property type="entry name" value="Epimerase_deHydtase"/>
</dbReference>
<evidence type="ECO:0000313" key="2">
    <source>
        <dbReference type="EMBL" id="RXK16382.1"/>
    </source>
</evidence>
<proteinExistence type="predicted"/>
<comment type="caution">
    <text evidence="2">The sequence shown here is derived from an EMBL/GenBank/DDBJ whole genome shotgun (WGS) entry which is preliminary data.</text>
</comment>
<dbReference type="Gene3D" id="3.40.50.720">
    <property type="entry name" value="NAD(P)-binding Rossmann-like Domain"/>
    <property type="match status" value="1"/>
</dbReference>
<protein>
    <submittedName>
        <fullName evidence="2">UDP-glucose 4-epimerase</fullName>
    </submittedName>
</protein>